<keyword evidence="1" id="KW-0812">Transmembrane</keyword>
<protein>
    <submittedName>
        <fullName evidence="2">CsbA family protein</fullName>
    </submittedName>
</protein>
<dbReference type="Pfam" id="PF09964">
    <property type="entry name" value="DUF2198"/>
    <property type="match status" value="1"/>
</dbReference>
<dbReference type="EMBL" id="JAESWB010000371">
    <property type="protein sequence ID" value="MBL4955008.1"/>
    <property type="molecule type" value="Genomic_DNA"/>
</dbReference>
<keyword evidence="3" id="KW-1185">Reference proteome</keyword>
<reference evidence="2 3" key="1">
    <citation type="submission" date="2021-01" db="EMBL/GenBank/DDBJ databases">
        <title>Genome public.</title>
        <authorList>
            <person name="Liu C."/>
            <person name="Sun Q."/>
        </authorList>
    </citation>
    <scope>NUCLEOTIDE SEQUENCE [LARGE SCALE GENOMIC DNA]</scope>
    <source>
        <strain evidence="2 3">YIM B02564</strain>
    </source>
</reference>
<keyword evidence="1" id="KW-1133">Transmembrane helix</keyword>
<sequence>MRCTHLEFIVIRYLAGLTLPGLLVLLFTRVTYNRFIGLVLTVALIAGSVYKGYTNTFILIVVDAFSLTVGFWLAAKMKPRSVKKS</sequence>
<keyword evidence="1" id="KW-0472">Membrane</keyword>
<evidence type="ECO:0000256" key="1">
    <source>
        <dbReference type="SAM" id="Phobius"/>
    </source>
</evidence>
<accession>A0ABS1TUY3</accession>
<name>A0ABS1TUY3_9BACI</name>
<organism evidence="2 3">
    <name type="scientific">Neobacillus paridis</name>
    <dbReference type="NCBI Taxonomy" id="2803862"/>
    <lineage>
        <taxon>Bacteria</taxon>
        <taxon>Bacillati</taxon>
        <taxon>Bacillota</taxon>
        <taxon>Bacilli</taxon>
        <taxon>Bacillales</taxon>
        <taxon>Bacillaceae</taxon>
        <taxon>Neobacillus</taxon>
    </lineage>
</organism>
<feature type="transmembrane region" description="Helical" evidence="1">
    <location>
        <begin position="56"/>
        <end position="75"/>
    </location>
</feature>
<proteinExistence type="predicted"/>
<evidence type="ECO:0000313" key="2">
    <source>
        <dbReference type="EMBL" id="MBL4955008.1"/>
    </source>
</evidence>
<evidence type="ECO:0000313" key="3">
    <source>
        <dbReference type="Proteomes" id="UP000623967"/>
    </source>
</evidence>
<gene>
    <name evidence="2" type="ORF">JK635_22890</name>
</gene>
<dbReference type="Proteomes" id="UP000623967">
    <property type="component" value="Unassembled WGS sequence"/>
</dbReference>
<dbReference type="InterPro" id="IPR019242">
    <property type="entry name" value="DUF2198"/>
</dbReference>
<feature type="transmembrane region" description="Helical" evidence="1">
    <location>
        <begin position="6"/>
        <end position="27"/>
    </location>
</feature>
<comment type="caution">
    <text evidence="2">The sequence shown here is derived from an EMBL/GenBank/DDBJ whole genome shotgun (WGS) entry which is preliminary data.</text>
</comment>